<dbReference type="InterPro" id="IPR016035">
    <property type="entry name" value="Acyl_Trfase/lysoPLipase"/>
</dbReference>
<evidence type="ECO:0000256" key="1">
    <source>
        <dbReference type="ARBA" id="ARBA00013258"/>
    </source>
</evidence>
<accession>A0ABP6L912</accession>
<dbReference type="Proteomes" id="UP001499930">
    <property type="component" value="Unassembled WGS sequence"/>
</dbReference>
<evidence type="ECO:0000256" key="3">
    <source>
        <dbReference type="ARBA" id="ARBA00023315"/>
    </source>
</evidence>
<gene>
    <name evidence="7" type="primary">fabD</name>
    <name evidence="7" type="ORF">GCM10017559_68660</name>
</gene>
<dbReference type="PANTHER" id="PTHR42681">
    <property type="entry name" value="MALONYL-COA-ACYL CARRIER PROTEIN TRANSACYLASE, MITOCHONDRIAL"/>
    <property type="match status" value="1"/>
</dbReference>
<dbReference type="SUPFAM" id="SSF52151">
    <property type="entry name" value="FabD/lysophospholipase-like"/>
    <property type="match status" value="1"/>
</dbReference>
<dbReference type="InterPro" id="IPR049416">
    <property type="entry name" value="VinK-like_small"/>
</dbReference>
<evidence type="ECO:0000313" key="7">
    <source>
        <dbReference type="EMBL" id="GAA3031803.1"/>
    </source>
</evidence>
<dbReference type="EC" id="2.3.1.39" evidence="1"/>
<comment type="catalytic activity">
    <reaction evidence="4">
        <text>holo-[ACP] + malonyl-CoA = malonyl-[ACP] + CoA</text>
        <dbReference type="Rhea" id="RHEA:41792"/>
        <dbReference type="Rhea" id="RHEA-COMP:9623"/>
        <dbReference type="Rhea" id="RHEA-COMP:9685"/>
        <dbReference type="ChEBI" id="CHEBI:57287"/>
        <dbReference type="ChEBI" id="CHEBI:57384"/>
        <dbReference type="ChEBI" id="CHEBI:64479"/>
        <dbReference type="ChEBI" id="CHEBI:78449"/>
        <dbReference type="EC" id="2.3.1.39"/>
    </reaction>
</comment>
<name>A0ABP6L912_9ACTN</name>
<sequence>MNSDTDTGAKAGTAIVFPGMGPTRFADVAAFMRDDPGARRLFERAGDALGYSPVERFRDSGDDYTEAAQVAFMVNCLALAEWAERELGVEPEVCAGPSFGGKAATAYSGALSFEDAVRTTAALARCTAGYFAREHTDIVTHSFVRVPEPRLKELLAELDEHDEWYDLSCRVDHDFHMLSLRERRVEWLQGRVRSMGGLSLYTMRPPMHSAAFEPLRRLAAREVLDGLDFADPRLPVVDDHDGTVLTTGDGVRTMLLDGFVRALRWPDVVDTLRGLGVARLCVAGQDSLFGRVPVTTRNFTVVPVNPRVVAAPRPGSRPASSSPSRPVSQPVSRPVRPSGA</sequence>
<evidence type="ECO:0000256" key="5">
    <source>
        <dbReference type="SAM" id="MobiDB-lite"/>
    </source>
</evidence>
<dbReference type="EMBL" id="BAAAWD010000019">
    <property type="protein sequence ID" value="GAA3031803.1"/>
    <property type="molecule type" value="Genomic_DNA"/>
</dbReference>
<evidence type="ECO:0000313" key="8">
    <source>
        <dbReference type="Proteomes" id="UP001499930"/>
    </source>
</evidence>
<proteinExistence type="predicted"/>
<dbReference type="RefSeq" id="WP_344903795.1">
    <property type="nucleotide sequence ID" value="NZ_BAAAWD010000019.1"/>
</dbReference>
<evidence type="ECO:0000259" key="6">
    <source>
        <dbReference type="Pfam" id="PF21124"/>
    </source>
</evidence>
<comment type="caution">
    <text evidence="7">The sequence shown here is derived from an EMBL/GenBank/DDBJ whole genome shotgun (WGS) entry which is preliminary data.</text>
</comment>
<reference evidence="8" key="1">
    <citation type="journal article" date="2019" name="Int. J. Syst. Evol. Microbiol.">
        <title>The Global Catalogue of Microorganisms (GCM) 10K type strain sequencing project: providing services to taxonomists for standard genome sequencing and annotation.</title>
        <authorList>
            <consortium name="The Broad Institute Genomics Platform"/>
            <consortium name="The Broad Institute Genome Sequencing Center for Infectious Disease"/>
            <person name="Wu L."/>
            <person name="Ma J."/>
        </authorList>
    </citation>
    <scope>NUCLEOTIDE SEQUENCE [LARGE SCALE GENOMIC DNA]</scope>
    <source>
        <strain evidence="8">JCM 3106</strain>
    </source>
</reference>
<keyword evidence="2" id="KW-0808">Transferase</keyword>
<feature type="region of interest" description="Disordered" evidence="5">
    <location>
        <begin position="308"/>
        <end position="340"/>
    </location>
</feature>
<keyword evidence="3" id="KW-0012">Acyltransferase</keyword>
<evidence type="ECO:0000256" key="4">
    <source>
        <dbReference type="ARBA" id="ARBA00048462"/>
    </source>
</evidence>
<feature type="domain" description="Malonyl-CoA-[acyl-carrier-protein] transacylase small" evidence="6">
    <location>
        <begin position="142"/>
        <end position="203"/>
    </location>
</feature>
<dbReference type="InterPro" id="IPR050858">
    <property type="entry name" value="Mal-CoA-ACP_Trans/PKS_FabD"/>
</dbReference>
<evidence type="ECO:0000256" key="2">
    <source>
        <dbReference type="ARBA" id="ARBA00022679"/>
    </source>
</evidence>
<organism evidence="7 8">
    <name type="scientific">Streptosporangium longisporum</name>
    <dbReference type="NCBI Taxonomy" id="46187"/>
    <lineage>
        <taxon>Bacteria</taxon>
        <taxon>Bacillati</taxon>
        <taxon>Actinomycetota</taxon>
        <taxon>Actinomycetes</taxon>
        <taxon>Streptosporangiales</taxon>
        <taxon>Streptosporangiaceae</taxon>
        <taxon>Streptosporangium</taxon>
    </lineage>
</organism>
<dbReference type="InterPro" id="IPR001227">
    <property type="entry name" value="Ac_transferase_dom_sf"/>
</dbReference>
<dbReference type="Gene3D" id="3.40.366.10">
    <property type="entry name" value="Malonyl-Coenzyme A Acyl Carrier Protein, domain 2"/>
    <property type="match status" value="2"/>
</dbReference>
<protein>
    <recommendedName>
        <fullName evidence="1">[acyl-carrier-protein] S-malonyltransferase</fullName>
        <ecNumber evidence="1">2.3.1.39</ecNumber>
    </recommendedName>
</protein>
<dbReference type="Pfam" id="PF21124">
    <property type="entry name" value="VinK_C"/>
    <property type="match status" value="1"/>
</dbReference>
<keyword evidence="8" id="KW-1185">Reference proteome</keyword>
<dbReference type="PANTHER" id="PTHR42681:SF1">
    <property type="entry name" value="MALONYL-COA-ACYL CARRIER PROTEIN TRANSACYLASE, MITOCHONDRIAL"/>
    <property type="match status" value="1"/>
</dbReference>